<evidence type="ECO:0000313" key="6">
    <source>
        <dbReference type="Proteomes" id="UP000239560"/>
    </source>
</evidence>
<feature type="region of interest" description="Disordered" evidence="1">
    <location>
        <begin position="1"/>
        <end position="53"/>
    </location>
</feature>
<keyword evidence="2" id="KW-1133">Transmembrane helix</keyword>
<dbReference type="InterPro" id="IPR029164">
    <property type="entry name" value="PIG-Y"/>
</dbReference>
<protein>
    <recommendedName>
        <fullName evidence="7">Transmembrane protein</fullName>
    </recommendedName>
</protein>
<gene>
    <name evidence="3" type="primary">FGENESH: predicted gene_5.219</name>
    <name evidence="4" type="ORF">AAT19DRAFT_14003</name>
    <name evidence="3" type="ORF">BN2166_0026740</name>
</gene>
<organism evidence="3 5">
    <name type="scientific">Rhodotorula toruloides</name>
    <name type="common">Yeast</name>
    <name type="synonym">Rhodosporidium toruloides</name>
    <dbReference type="NCBI Taxonomy" id="5286"/>
    <lineage>
        <taxon>Eukaryota</taxon>
        <taxon>Fungi</taxon>
        <taxon>Dikarya</taxon>
        <taxon>Basidiomycota</taxon>
        <taxon>Pucciniomycotina</taxon>
        <taxon>Microbotryomycetes</taxon>
        <taxon>Sporidiobolales</taxon>
        <taxon>Sporidiobolaceae</taxon>
        <taxon>Rhodotorula</taxon>
    </lineage>
</organism>
<reference evidence="4 6" key="2">
    <citation type="journal article" date="2018" name="Elife">
        <title>Functional genomics of lipid metabolism in the oleaginous yeast Rhodosporidium toruloides.</title>
        <authorList>
            <person name="Coradetti S.T."/>
            <person name="Pinel D."/>
            <person name="Geiselman G."/>
            <person name="Ito M."/>
            <person name="Mondo S."/>
            <person name="Reilly M.C."/>
            <person name="Cheng Y.F."/>
            <person name="Bauer S."/>
            <person name="Grigoriev I."/>
            <person name="Gladden J.M."/>
            <person name="Simmons B.A."/>
            <person name="Brem R."/>
            <person name="Arkin A.P."/>
            <person name="Skerker J.M."/>
        </authorList>
    </citation>
    <scope>NUCLEOTIDE SEQUENCE [LARGE SCALE GENOMIC DNA]</scope>
    <source>
        <strain evidence="4 6">NBRC 0880</strain>
    </source>
</reference>
<feature type="region of interest" description="Disordered" evidence="1">
    <location>
        <begin position="67"/>
        <end position="89"/>
    </location>
</feature>
<dbReference type="Proteomes" id="UP000199069">
    <property type="component" value="Unassembled WGS sequence"/>
</dbReference>
<dbReference type="PANTHER" id="PTHR36485">
    <property type="entry name" value="OS01G0939000 PROTEIN"/>
    <property type="match status" value="1"/>
</dbReference>
<evidence type="ECO:0008006" key="7">
    <source>
        <dbReference type="Google" id="ProtNLM"/>
    </source>
</evidence>
<keyword evidence="2" id="KW-0812">Transmembrane</keyword>
<keyword evidence="5" id="KW-1185">Reference proteome</keyword>
<dbReference type="PANTHER" id="PTHR36485:SF1">
    <property type="entry name" value="TRANSMEMBRANE PROTEIN"/>
    <property type="match status" value="1"/>
</dbReference>
<dbReference type="EMBL" id="CWKI01000005">
    <property type="protein sequence ID" value="CTR06813.1"/>
    <property type="molecule type" value="Genomic_DNA"/>
</dbReference>
<feature type="compositionally biased region" description="Low complexity" evidence="1">
    <location>
        <begin position="19"/>
        <end position="40"/>
    </location>
</feature>
<dbReference type="OrthoDB" id="2157498at2759"/>
<dbReference type="Pfam" id="PF15159">
    <property type="entry name" value="PIG-Y"/>
    <property type="match status" value="1"/>
</dbReference>
<feature type="transmembrane region" description="Helical" evidence="2">
    <location>
        <begin position="99"/>
        <end position="120"/>
    </location>
</feature>
<sequence>MGRKNRSSTRIDSSNAVAPASTPVLSRSSSPSALASTSVLDGPGDEDGLVDDAGLRRRNKDAIEGLEAAGWGFQQEDLADDDLEDEDADEDGSSEMLRWGWTLVVGSSLAFFLGFWSIVVGPFCAPTGIRILDALAKDTYYKYLVILLVPVTVCYVIVNWWGLKIFRHA</sequence>
<reference evidence="3 5" key="1">
    <citation type="submission" date="2015-07" db="EMBL/GenBank/DDBJ databases">
        <authorList>
            <person name="Cajimat M.N.B."/>
            <person name="Milazzo M.L."/>
            <person name="Fulhorst C.F."/>
        </authorList>
    </citation>
    <scope>NUCLEOTIDE SEQUENCE [LARGE SCALE GENOMIC DNA]</scope>
    <source>
        <strain evidence="3">Single colony</strain>
    </source>
</reference>
<name>A0A0K3CD43_RHOTO</name>
<dbReference type="Proteomes" id="UP000239560">
    <property type="component" value="Unassembled WGS sequence"/>
</dbReference>
<evidence type="ECO:0000256" key="2">
    <source>
        <dbReference type="SAM" id="Phobius"/>
    </source>
</evidence>
<feature type="compositionally biased region" description="Acidic residues" evidence="1">
    <location>
        <begin position="77"/>
        <end position="89"/>
    </location>
</feature>
<keyword evidence="2" id="KW-0472">Membrane</keyword>
<proteinExistence type="predicted"/>
<evidence type="ECO:0000313" key="3">
    <source>
        <dbReference type="EMBL" id="CTR06813.1"/>
    </source>
</evidence>
<dbReference type="EMBL" id="LCTV02000005">
    <property type="protein sequence ID" value="PRQ74981.1"/>
    <property type="molecule type" value="Genomic_DNA"/>
</dbReference>
<evidence type="ECO:0000313" key="5">
    <source>
        <dbReference type="Proteomes" id="UP000199069"/>
    </source>
</evidence>
<evidence type="ECO:0000256" key="1">
    <source>
        <dbReference type="SAM" id="MobiDB-lite"/>
    </source>
</evidence>
<feature type="transmembrane region" description="Helical" evidence="2">
    <location>
        <begin position="140"/>
        <end position="163"/>
    </location>
</feature>
<evidence type="ECO:0000313" key="4">
    <source>
        <dbReference type="EMBL" id="PRQ74981.1"/>
    </source>
</evidence>
<dbReference type="AlphaFoldDB" id="A0A0K3CD43"/>
<accession>A0A0K3CD43</accession>